<dbReference type="Pfam" id="PF07583">
    <property type="entry name" value="PSCyt2"/>
    <property type="match status" value="1"/>
</dbReference>
<protein>
    <recommendedName>
        <fullName evidence="2">BIG2 domain-containing protein</fullName>
    </recommendedName>
</protein>
<dbReference type="Pfam" id="PF02368">
    <property type="entry name" value="Big_2"/>
    <property type="match status" value="1"/>
</dbReference>
<gene>
    <name evidence="3" type="ORF">FRUB_01345</name>
</gene>
<name>A0A225DZL5_9BACT</name>
<evidence type="ECO:0000259" key="2">
    <source>
        <dbReference type="SMART" id="SM00635"/>
    </source>
</evidence>
<reference evidence="4" key="1">
    <citation type="submission" date="2017-06" db="EMBL/GenBank/DDBJ databases">
        <title>Genome analysis of Fimbriiglobus ruber SP5, the first member of the order Planctomycetales with confirmed chitinolytic capability.</title>
        <authorList>
            <person name="Ravin N.V."/>
            <person name="Rakitin A.L."/>
            <person name="Ivanova A.A."/>
            <person name="Beletsky A.V."/>
            <person name="Kulichevskaya I.S."/>
            <person name="Mardanov A.V."/>
            <person name="Dedysh S.N."/>
        </authorList>
    </citation>
    <scope>NUCLEOTIDE SEQUENCE [LARGE SCALE GENOMIC DNA]</scope>
    <source>
        <strain evidence="4">SP5</strain>
    </source>
</reference>
<dbReference type="Proteomes" id="UP000214646">
    <property type="component" value="Unassembled WGS sequence"/>
</dbReference>
<sequence length="846" mass="93287">MPTLRTAAAATVLASLVVFSAQLARAAEAVVPVADVPPPSPGEVTALAVYPAKVALRSGDESAQLVVTATLADGRLRDLTHDVKYAVGDGKTVSVSSTGRVLPLANGTTEIVATYGGKSVKLPASAEHFGEDLPINFPNQVVPVFTKLGCNSGGCHGKASGQNGFKLSLLGFEPDFDYVTLVKEARGRRLFPAAPDQSLFLMKATGVTPHGGGKKMEPGSEEYKIVRRWIGAGTPFGKETDPVVTNISVFPEHRIMARHTKQQFAAYAHYSDGTVEDITRRAQYESNEGEIAGVDGNGLVQTHGMSGEAAIMARFQGRVAVFRATVPLGTKTPAWQFAEKGVVDKLVAKKWRELNLVPSEICSDAQFARRAYLDVTGTLPTPQQLRAFEADTSADKRDKLVDALLETPEYTYFFANKWADILRVKRRGEAQRAAGTFAFHSWIKEAVATDMPYSDFVRGILGATGDETKNPPTVWYKELEKPEQFVDDTAQVFLGQRLACANCHHHPYEKWSQDDYWGLAAFFGRLGRKQVQQPGFDAQRGQGLTVQVVYTTATGTVTNKRTNKKALVKPLDGEPMDIAVEDDPRQKLVDWMVEPKNPFFAKAVANRYWAHFFGRGIVDPLDDMRVTNPPSNPELLDVLAQTLVDNKYSLKSLIKVICKSRAYQLSAVPNEFNKHDKQTYARYYPRRLSAEVLLDAVNQVAHSPQAFNGLPKDKNAPARAIQLPDESFSSYFLEVYGRPQRISACECERVSEANLAQALHMLNSDDVQGKITRSGGRADLLARADDKRPDAEKVEDLFLWAFGRKPSPDDLKAALDHVHKNEKTKKVAFENILWALLNTKEFVFNQ</sequence>
<dbReference type="RefSeq" id="WP_088252800.1">
    <property type="nucleotide sequence ID" value="NZ_NIDE01000002.1"/>
</dbReference>
<dbReference type="InterPro" id="IPR022655">
    <property type="entry name" value="DUF1553"/>
</dbReference>
<feature type="domain" description="BIG2" evidence="2">
    <location>
        <begin position="243"/>
        <end position="322"/>
    </location>
</feature>
<dbReference type="OrthoDB" id="289126at2"/>
<comment type="caution">
    <text evidence="3">The sequence shown here is derived from an EMBL/GenBank/DDBJ whole genome shotgun (WGS) entry which is preliminary data.</text>
</comment>
<keyword evidence="4" id="KW-1185">Reference proteome</keyword>
<dbReference type="Pfam" id="PF07587">
    <property type="entry name" value="PSD1"/>
    <property type="match status" value="1"/>
</dbReference>
<dbReference type="PANTHER" id="PTHR35889">
    <property type="entry name" value="CYCLOINULO-OLIGOSACCHARIDE FRUCTANOTRANSFERASE-RELATED"/>
    <property type="match status" value="1"/>
</dbReference>
<dbReference type="InterPro" id="IPR011444">
    <property type="entry name" value="DUF1549"/>
</dbReference>
<dbReference type="SMART" id="SM00635">
    <property type="entry name" value="BID_2"/>
    <property type="match status" value="2"/>
</dbReference>
<keyword evidence="1" id="KW-0732">Signal</keyword>
<dbReference type="AlphaFoldDB" id="A0A225DZL5"/>
<evidence type="ECO:0000256" key="1">
    <source>
        <dbReference type="SAM" id="SignalP"/>
    </source>
</evidence>
<feature type="domain" description="BIG2" evidence="2">
    <location>
        <begin position="43"/>
        <end position="125"/>
    </location>
</feature>
<dbReference type="InterPro" id="IPR003343">
    <property type="entry name" value="Big_2"/>
</dbReference>
<accession>A0A225DZL5</accession>
<organism evidence="3 4">
    <name type="scientific">Fimbriiglobus ruber</name>
    <dbReference type="NCBI Taxonomy" id="1908690"/>
    <lineage>
        <taxon>Bacteria</taxon>
        <taxon>Pseudomonadati</taxon>
        <taxon>Planctomycetota</taxon>
        <taxon>Planctomycetia</taxon>
        <taxon>Gemmatales</taxon>
        <taxon>Gemmataceae</taxon>
        <taxon>Fimbriiglobus</taxon>
    </lineage>
</organism>
<feature type="chain" id="PRO_5012104073" description="BIG2 domain-containing protein" evidence="1">
    <location>
        <begin position="27"/>
        <end position="846"/>
    </location>
</feature>
<dbReference type="PANTHER" id="PTHR35889:SF3">
    <property type="entry name" value="F-BOX DOMAIN-CONTAINING PROTEIN"/>
    <property type="match status" value="1"/>
</dbReference>
<proteinExistence type="predicted"/>
<feature type="signal peptide" evidence="1">
    <location>
        <begin position="1"/>
        <end position="26"/>
    </location>
</feature>
<evidence type="ECO:0000313" key="3">
    <source>
        <dbReference type="EMBL" id="OWK45014.1"/>
    </source>
</evidence>
<dbReference type="Gene3D" id="2.60.40.1080">
    <property type="match status" value="2"/>
</dbReference>
<evidence type="ECO:0000313" key="4">
    <source>
        <dbReference type="Proteomes" id="UP000214646"/>
    </source>
</evidence>
<dbReference type="EMBL" id="NIDE01000002">
    <property type="protein sequence ID" value="OWK45014.1"/>
    <property type="molecule type" value="Genomic_DNA"/>
</dbReference>